<dbReference type="InterPro" id="IPR050612">
    <property type="entry name" value="Prok_Mopterin_Oxidored"/>
</dbReference>
<evidence type="ECO:0000259" key="1">
    <source>
        <dbReference type="Pfam" id="PF01568"/>
    </source>
</evidence>
<protein>
    <recommendedName>
        <fullName evidence="1">Molybdopterin dinucleotide-binding domain-containing protein</fullName>
    </recommendedName>
</protein>
<dbReference type="AlphaFoldDB" id="X0W5A6"/>
<dbReference type="InterPro" id="IPR009010">
    <property type="entry name" value="Asp_de-COase-like_dom_sf"/>
</dbReference>
<dbReference type="Pfam" id="PF01568">
    <property type="entry name" value="Molydop_binding"/>
    <property type="match status" value="1"/>
</dbReference>
<evidence type="ECO:0000313" key="2">
    <source>
        <dbReference type="EMBL" id="GAG19803.1"/>
    </source>
</evidence>
<dbReference type="GO" id="GO:0016491">
    <property type="term" value="F:oxidoreductase activity"/>
    <property type="evidence" value="ECO:0007669"/>
    <property type="project" value="InterPro"/>
</dbReference>
<name>X0W5A6_9ZZZZ</name>
<dbReference type="SUPFAM" id="SSF50692">
    <property type="entry name" value="ADC-like"/>
    <property type="match status" value="1"/>
</dbReference>
<dbReference type="PANTHER" id="PTHR43742:SF2">
    <property type="entry name" value="ASSIMILATORY NITRATE REDUCTASE CATALYTIC SUBUNIT"/>
    <property type="match status" value="1"/>
</dbReference>
<gene>
    <name evidence="2" type="ORF">S01H1_51018</name>
</gene>
<sequence length="63" mass="6800">ISRRGEVVAKARVTEVSPVGVVFMTFHFAESSGNVLTNPVLDPVAKIPEFKVCAVRVEKTKTG</sequence>
<feature type="domain" description="Molybdopterin dinucleotide-binding" evidence="1">
    <location>
        <begin position="2"/>
        <end position="54"/>
    </location>
</feature>
<accession>X0W5A6</accession>
<feature type="non-terminal residue" evidence="2">
    <location>
        <position position="1"/>
    </location>
</feature>
<proteinExistence type="predicted"/>
<organism evidence="2">
    <name type="scientific">marine sediment metagenome</name>
    <dbReference type="NCBI Taxonomy" id="412755"/>
    <lineage>
        <taxon>unclassified sequences</taxon>
        <taxon>metagenomes</taxon>
        <taxon>ecological metagenomes</taxon>
    </lineage>
</organism>
<reference evidence="2" key="1">
    <citation type="journal article" date="2014" name="Front. Microbiol.">
        <title>High frequency of phylogenetically diverse reductive dehalogenase-homologous genes in deep subseafloor sedimentary metagenomes.</title>
        <authorList>
            <person name="Kawai M."/>
            <person name="Futagami T."/>
            <person name="Toyoda A."/>
            <person name="Takaki Y."/>
            <person name="Nishi S."/>
            <person name="Hori S."/>
            <person name="Arai W."/>
            <person name="Tsubouchi T."/>
            <person name="Morono Y."/>
            <person name="Uchiyama I."/>
            <person name="Ito T."/>
            <person name="Fujiyama A."/>
            <person name="Inagaki F."/>
            <person name="Takami H."/>
        </authorList>
    </citation>
    <scope>NUCLEOTIDE SEQUENCE</scope>
    <source>
        <strain evidence="2">Expedition CK06-06</strain>
    </source>
</reference>
<dbReference type="PANTHER" id="PTHR43742">
    <property type="entry name" value="TRIMETHYLAMINE-N-OXIDE REDUCTASE"/>
    <property type="match status" value="1"/>
</dbReference>
<dbReference type="EMBL" id="BARS01032902">
    <property type="protein sequence ID" value="GAG19803.1"/>
    <property type="molecule type" value="Genomic_DNA"/>
</dbReference>
<comment type="caution">
    <text evidence="2">The sequence shown here is derived from an EMBL/GenBank/DDBJ whole genome shotgun (WGS) entry which is preliminary data.</text>
</comment>
<dbReference type="InterPro" id="IPR006657">
    <property type="entry name" value="MoPterin_dinucl-bd_dom"/>
</dbReference>
<dbReference type="GO" id="GO:0043546">
    <property type="term" value="F:molybdopterin cofactor binding"/>
    <property type="evidence" value="ECO:0007669"/>
    <property type="project" value="InterPro"/>
</dbReference>
<dbReference type="Gene3D" id="2.40.40.20">
    <property type="match status" value="1"/>
</dbReference>